<dbReference type="AlphaFoldDB" id="A0A9N8YVY8"/>
<dbReference type="Proteomes" id="UP000789706">
    <property type="component" value="Unassembled WGS sequence"/>
</dbReference>
<comment type="caution">
    <text evidence="1">The sequence shown here is derived from an EMBL/GenBank/DDBJ whole genome shotgun (WGS) entry which is preliminary data.</text>
</comment>
<gene>
    <name evidence="1" type="ORF">DEBURN_LOCUS2421</name>
</gene>
<dbReference type="GO" id="GO:0031023">
    <property type="term" value="P:microtubule organizing center organization"/>
    <property type="evidence" value="ECO:0007669"/>
    <property type="project" value="InterPro"/>
</dbReference>
<organism evidence="1 2">
    <name type="scientific">Diversispora eburnea</name>
    <dbReference type="NCBI Taxonomy" id="1213867"/>
    <lineage>
        <taxon>Eukaryota</taxon>
        <taxon>Fungi</taxon>
        <taxon>Fungi incertae sedis</taxon>
        <taxon>Mucoromycota</taxon>
        <taxon>Glomeromycotina</taxon>
        <taxon>Glomeromycetes</taxon>
        <taxon>Diversisporales</taxon>
        <taxon>Diversisporaceae</taxon>
        <taxon>Diversispora</taxon>
    </lineage>
</organism>
<accession>A0A9N8YVY8</accession>
<reference evidence="1" key="1">
    <citation type="submission" date="2021-06" db="EMBL/GenBank/DDBJ databases">
        <authorList>
            <person name="Kallberg Y."/>
            <person name="Tangrot J."/>
            <person name="Rosling A."/>
        </authorList>
    </citation>
    <scope>NUCLEOTIDE SEQUENCE</scope>
    <source>
        <strain evidence="1">AZ414A</strain>
    </source>
</reference>
<dbReference type="OrthoDB" id="2436605at2759"/>
<dbReference type="GO" id="GO:1990498">
    <property type="term" value="C:mitotic spindle microtubule"/>
    <property type="evidence" value="ECO:0007669"/>
    <property type="project" value="TreeGrafter"/>
</dbReference>
<evidence type="ECO:0000313" key="2">
    <source>
        <dbReference type="Proteomes" id="UP000789706"/>
    </source>
</evidence>
<keyword evidence="2" id="KW-1185">Reference proteome</keyword>
<protein>
    <submittedName>
        <fullName evidence="1">275_t:CDS:1</fullName>
    </submittedName>
</protein>
<dbReference type="PANTHER" id="PTHR16039">
    <property type="entry name" value="HAUS AUGMIN-LIKE COMPLEX SUBUNIT 2"/>
    <property type="match status" value="1"/>
</dbReference>
<dbReference type="GO" id="GO:0070652">
    <property type="term" value="C:HAUS complex"/>
    <property type="evidence" value="ECO:0007669"/>
    <property type="project" value="TreeGrafter"/>
</dbReference>
<name>A0A9N8YVY8_9GLOM</name>
<evidence type="ECO:0000313" key="1">
    <source>
        <dbReference type="EMBL" id="CAG8456052.1"/>
    </source>
</evidence>
<sequence>MTSTERTLDSSQKYSSPLNSILEIAEKIGFINEEIPSFSSKILSSIQLVNLLCELLSLRDQNEKILHELTKIKDSQSSFDLVNESELDFSKHIESIISNKQDLLMRLKDPFVGENINIEPQYHKDFAELFPLIAQSIASLSYELENIEDVQTINKGKAKI</sequence>
<dbReference type="EMBL" id="CAJVPK010000132">
    <property type="protein sequence ID" value="CAG8456052.1"/>
    <property type="molecule type" value="Genomic_DNA"/>
</dbReference>
<dbReference type="GO" id="GO:0051225">
    <property type="term" value="P:spindle assembly"/>
    <property type="evidence" value="ECO:0007669"/>
    <property type="project" value="InterPro"/>
</dbReference>
<proteinExistence type="predicted"/>
<dbReference type="GO" id="GO:0007020">
    <property type="term" value="P:microtubule nucleation"/>
    <property type="evidence" value="ECO:0007669"/>
    <property type="project" value="TreeGrafter"/>
</dbReference>
<dbReference type="PANTHER" id="PTHR16039:SF1">
    <property type="entry name" value="HAUS AUGMIN-LIKE COMPLEX SUBUNIT 2"/>
    <property type="match status" value="1"/>
</dbReference>
<dbReference type="Pfam" id="PF15003">
    <property type="entry name" value="HAUS2"/>
    <property type="match status" value="1"/>
</dbReference>
<dbReference type="InterPro" id="IPR028346">
    <property type="entry name" value="HAUS2"/>
</dbReference>